<dbReference type="InterPro" id="IPR001108">
    <property type="entry name" value="Peptidase_A22A"/>
</dbReference>
<sequence length="212" mass="24806">MVENGDDQTQQDTSGRNISEHENRLQSQESRTGTQEVEYLPLHLIFSASSSMRQQQQQQQHSRRPDGNKKECEFVFFSEASDEEEEMELKYGAQHVIHLFIPVSICMAFVIFTMNTVGYYTRKDGQYLIYTPFTKETDDTGEKIMMSLGNAFIILGVVIFMTVLLIILYKFRFYRVCRIKFFFSLTVLRREFLNFFRESLQICVLFLEAACG</sequence>
<dbReference type="OrthoDB" id="20287at2759"/>
<dbReference type="Pfam" id="PF01080">
    <property type="entry name" value="Presenilin"/>
    <property type="match status" value="1"/>
</dbReference>
<feature type="region of interest" description="Disordered" evidence="1">
    <location>
        <begin position="1"/>
        <end position="37"/>
    </location>
</feature>
<organism evidence="5">
    <name type="scientific">Gongylonema pulchrum</name>
    <dbReference type="NCBI Taxonomy" id="637853"/>
    <lineage>
        <taxon>Eukaryota</taxon>
        <taxon>Metazoa</taxon>
        <taxon>Ecdysozoa</taxon>
        <taxon>Nematoda</taxon>
        <taxon>Chromadorea</taxon>
        <taxon>Rhabditida</taxon>
        <taxon>Spirurina</taxon>
        <taxon>Spiruromorpha</taxon>
        <taxon>Spiruroidea</taxon>
        <taxon>Gongylonematidae</taxon>
        <taxon>Gongylonema</taxon>
    </lineage>
</organism>
<feature type="transmembrane region" description="Helical" evidence="2">
    <location>
        <begin position="96"/>
        <end position="120"/>
    </location>
</feature>
<dbReference type="GO" id="GO:0070765">
    <property type="term" value="C:gamma-secretase complex"/>
    <property type="evidence" value="ECO:0007669"/>
    <property type="project" value="TreeGrafter"/>
</dbReference>
<protein>
    <submittedName>
        <fullName evidence="5">Presenilin</fullName>
    </submittedName>
</protein>
<accession>A0A183DTD7</accession>
<feature type="compositionally biased region" description="Polar residues" evidence="1">
    <location>
        <begin position="7"/>
        <end position="17"/>
    </location>
</feature>
<dbReference type="PANTHER" id="PTHR10202">
    <property type="entry name" value="PRESENILIN"/>
    <property type="match status" value="1"/>
</dbReference>
<feature type="transmembrane region" description="Helical" evidence="2">
    <location>
        <begin position="151"/>
        <end position="171"/>
    </location>
</feature>
<proteinExistence type="predicted"/>
<dbReference type="GO" id="GO:0016485">
    <property type="term" value="P:protein processing"/>
    <property type="evidence" value="ECO:0007669"/>
    <property type="project" value="InterPro"/>
</dbReference>
<evidence type="ECO:0000256" key="1">
    <source>
        <dbReference type="SAM" id="MobiDB-lite"/>
    </source>
</evidence>
<gene>
    <name evidence="3" type="ORF">GPUH_LOCUS11978</name>
</gene>
<dbReference type="GO" id="GO:0034205">
    <property type="term" value="P:amyloid-beta formation"/>
    <property type="evidence" value="ECO:0007669"/>
    <property type="project" value="TreeGrafter"/>
</dbReference>
<evidence type="ECO:0000256" key="2">
    <source>
        <dbReference type="SAM" id="Phobius"/>
    </source>
</evidence>
<dbReference type="Proteomes" id="UP000271098">
    <property type="component" value="Unassembled WGS sequence"/>
</dbReference>
<dbReference type="EMBL" id="UYRT01078949">
    <property type="protein sequence ID" value="VDN19624.1"/>
    <property type="molecule type" value="Genomic_DNA"/>
</dbReference>
<dbReference type="PANTHER" id="PTHR10202:SF13">
    <property type="entry name" value="PRESENILIN HOMOLOG"/>
    <property type="match status" value="1"/>
</dbReference>
<keyword evidence="4" id="KW-1185">Reference proteome</keyword>
<dbReference type="GO" id="GO:0006509">
    <property type="term" value="P:membrane protein ectodomain proteolysis"/>
    <property type="evidence" value="ECO:0007669"/>
    <property type="project" value="TreeGrafter"/>
</dbReference>
<feature type="compositionally biased region" description="Polar residues" evidence="1">
    <location>
        <begin position="25"/>
        <end position="35"/>
    </location>
</feature>
<name>A0A183DTD7_9BILA</name>
<dbReference type="GO" id="GO:0042500">
    <property type="term" value="F:aspartic endopeptidase activity, intramembrane cleaving"/>
    <property type="evidence" value="ECO:0007669"/>
    <property type="project" value="InterPro"/>
</dbReference>
<evidence type="ECO:0000313" key="5">
    <source>
        <dbReference type="WBParaSite" id="GPUH_0001199201-mRNA-1"/>
    </source>
</evidence>
<dbReference type="GO" id="GO:0055074">
    <property type="term" value="P:calcium ion homeostasis"/>
    <property type="evidence" value="ECO:0007669"/>
    <property type="project" value="TreeGrafter"/>
</dbReference>
<keyword evidence="2" id="KW-0472">Membrane</keyword>
<dbReference type="GO" id="GO:0007219">
    <property type="term" value="P:Notch signaling pathway"/>
    <property type="evidence" value="ECO:0007669"/>
    <property type="project" value="TreeGrafter"/>
</dbReference>
<keyword evidence="2" id="KW-0812">Transmembrane</keyword>
<dbReference type="WBParaSite" id="GPUH_0001199201-mRNA-1">
    <property type="protein sequence ID" value="GPUH_0001199201-mRNA-1"/>
    <property type="gene ID" value="GPUH_0001199201"/>
</dbReference>
<reference evidence="5" key="1">
    <citation type="submission" date="2016-06" db="UniProtKB">
        <authorList>
            <consortium name="WormBaseParasite"/>
        </authorList>
    </citation>
    <scope>IDENTIFICATION</scope>
</reference>
<evidence type="ECO:0000313" key="4">
    <source>
        <dbReference type="Proteomes" id="UP000271098"/>
    </source>
</evidence>
<keyword evidence="2" id="KW-1133">Transmembrane helix</keyword>
<dbReference type="AlphaFoldDB" id="A0A183DTD7"/>
<evidence type="ECO:0000313" key="3">
    <source>
        <dbReference type="EMBL" id="VDN19624.1"/>
    </source>
</evidence>
<reference evidence="3 4" key="2">
    <citation type="submission" date="2018-11" db="EMBL/GenBank/DDBJ databases">
        <authorList>
            <consortium name="Pathogen Informatics"/>
        </authorList>
    </citation>
    <scope>NUCLEOTIDE SEQUENCE [LARGE SCALE GENOMIC DNA]</scope>
</reference>